<keyword evidence="2" id="KW-1133">Transmembrane helix</keyword>
<evidence type="ECO:0000256" key="1">
    <source>
        <dbReference type="SAM" id="MobiDB-lite"/>
    </source>
</evidence>
<organism evidence="3 4">
    <name type="scientific">Kwoniella europaea PYCC6329</name>
    <dbReference type="NCBI Taxonomy" id="1423913"/>
    <lineage>
        <taxon>Eukaryota</taxon>
        <taxon>Fungi</taxon>
        <taxon>Dikarya</taxon>
        <taxon>Basidiomycota</taxon>
        <taxon>Agaricomycotina</taxon>
        <taxon>Tremellomycetes</taxon>
        <taxon>Tremellales</taxon>
        <taxon>Cryptococcaceae</taxon>
        <taxon>Kwoniella</taxon>
    </lineage>
</organism>
<dbReference type="KEGG" id="ker:91100393"/>
<sequence length="327" mass="36211">MKKTLGPVVVIDTNPARFTHNNLPSSTNLNTDGNATNEPKGRFWTSGDDKNNQATYLFFPIFTAFLLILLSSLSTPIIDGLSIANVKVDGGGTVKVGTWGWCISGFDGIENQCSANKGFNLDLWATLNTLPDPLKSLKSISKNINVDYLIGSGVMHILATFSVWLTLCWTLASSGSWENRERHAYNWTKWAFNGAGFSTIFVLIAWSLDIGMLTRMQSVSSDVLVDNKYNNSLSVKPGPAIFMNLFSFLLCLSSYLVRMVWGRFKPRPSWTIKGHSDFHNPPNSAALPPNEDTPPTWESLNISNDQLDINEKPPILENSVDQRGFVV</sequence>
<evidence type="ECO:0000313" key="4">
    <source>
        <dbReference type="Proteomes" id="UP001358614"/>
    </source>
</evidence>
<keyword evidence="2" id="KW-0472">Membrane</keyword>
<protein>
    <submittedName>
        <fullName evidence="3">Uncharacterized protein</fullName>
    </submittedName>
</protein>
<accession>A0AAX4KAH8</accession>
<proteinExistence type="predicted"/>
<feature type="compositionally biased region" description="Polar residues" evidence="1">
    <location>
        <begin position="22"/>
        <end position="37"/>
    </location>
</feature>
<evidence type="ECO:0000256" key="2">
    <source>
        <dbReference type="SAM" id="Phobius"/>
    </source>
</evidence>
<feature type="transmembrane region" description="Helical" evidence="2">
    <location>
        <begin position="241"/>
        <end position="261"/>
    </location>
</feature>
<evidence type="ECO:0000313" key="3">
    <source>
        <dbReference type="EMBL" id="WWD03536.1"/>
    </source>
</evidence>
<dbReference type="RefSeq" id="XP_066081503.1">
    <property type="nucleotide sequence ID" value="XM_066225406.1"/>
</dbReference>
<keyword evidence="4" id="KW-1185">Reference proteome</keyword>
<feature type="transmembrane region" description="Helical" evidence="2">
    <location>
        <begin position="56"/>
        <end position="78"/>
    </location>
</feature>
<reference evidence="3 4" key="1">
    <citation type="submission" date="2024-01" db="EMBL/GenBank/DDBJ databases">
        <title>Comparative genomics of Cryptococcus and Kwoniella reveals pathogenesis evolution and contrasting modes of karyotype evolution via chromosome fusion or intercentromeric recombination.</title>
        <authorList>
            <person name="Coelho M.A."/>
            <person name="David-Palma M."/>
            <person name="Shea T."/>
            <person name="Bowers K."/>
            <person name="McGinley-Smith S."/>
            <person name="Mohammad A.W."/>
            <person name="Gnirke A."/>
            <person name="Yurkov A.M."/>
            <person name="Nowrousian M."/>
            <person name="Sun S."/>
            <person name="Cuomo C.A."/>
            <person name="Heitman J."/>
        </authorList>
    </citation>
    <scope>NUCLEOTIDE SEQUENCE [LARGE SCALE GENOMIC DNA]</scope>
    <source>
        <strain evidence="3 4">PYCC6329</strain>
    </source>
</reference>
<feature type="region of interest" description="Disordered" evidence="1">
    <location>
        <begin position="22"/>
        <end position="46"/>
    </location>
</feature>
<dbReference type="Proteomes" id="UP001358614">
    <property type="component" value="Chromosome 1"/>
</dbReference>
<feature type="transmembrane region" description="Helical" evidence="2">
    <location>
        <begin position="148"/>
        <end position="169"/>
    </location>
</feature>
<dbReference type="AlphaFoldDB" id="A0AAX4KAH8"/>
<feature type="transmembrane region" description="Helical" evidence="2">
    <location>
        <begin position="190"/>
        <end position="208"/>
    </location>
</feature>
<dbReference type="GeneID" id="91100393"/>
<keyword evidence="2" id="KW-0812">Transmembrane</keyword>
<dbReference type="EMBL" id="CP144089">
    <property type="protein sequence ID" value="WWD03536.1"/>
    <property type="molecule type" value="Genomic_DNA"/>
</dbReference>
<gene>
    <name evidence="3" type="ORF">V865_001589</name>
</gene>
<name>A0AAX4KAH8_9TREE</name>